<comment type="similarity">
    <text evidence="2 9 10">Belongs to the HisA/HisF family.</text>
</comment>
<evidence type="ECO:0000256" key="6">
    <source>
        <dbReference type="ARBA" id="ARBA00023239"/>
    </source>
</evidence>
<organism evidence="11 12">
    <name type="scientific">Pleionea litopenaei</name>
    <dbReference type="NCBI Taxonomy" id="3070815"/>
    <lineage>
        <taxon>Bacteria</taxon>
        <taxon>Pseudomonadati</taxon>
        <taxon>Pseudomonadota</taxon>
        <taxon>Gammaproteobacteria</taxon>
        <taxon>Oceanospirillales</taxon>
        <taxon>Pleioneaceae</taxon>
        <taxon>Pleionea</taxon>
    </lineage>
</organism>
<accession>A0AA51RTI0</accession>
<reference evidence="11 12" key="1">
    <citation type="submission" date="2023-08" db="EMBL/GenBank/DDBJ databases">
        <title>Pleionea litopenaei sp. nov., isolated from stomach of juvenile Litopenaeus vannamei.</title>
        <authorList>
            <person name="Rho A.M."/>
            <person name="Hwang C.Y."/>
        </authorList>
    </citation>
    <scope>NUCLEOTIDE SEQUENCE [LARGE SCALE GENOMIC DNA]</scope>
    <source>
        <strain evidence="11 12">HL-JVS1</strain>
    </source>
</reference>
<dbReference type="RefSeq" id="WP_309202554.1">
    <property type="nucleotide sequence ID" value="NZ_CP133548.1"/>
</dbReference>
<evidence type="ECO:0000256" key="9">
    <source>
        <dbReference type="HAMAP-Rule" id="MF_01013"/>
    </source>
</evidence>
<keyword evidence="6 9" id="KW-0456">Lyase</keyword>
<dbReference type="Pfam" id="PF00977">
    <property type="entry name" value="His_biosynth"/>
    <property type="match status" value="1"/>
</dbReference>
<feature type="active site" evidence="9">
    <location>
        <position position="147"/>
    </location>
</feature>
<evidence type="ECO:0000256" key="1">
    <source>
        <dbReference type="ARBA" id="ARBA00005091"/>
    </source>
</evidence>
<comment type="function">
    <text evidence="7 9">IGPS catalyzes the conversion of PRFAR and glutamine to IGP, AICAR and glutamate. The HisF subunit catalyzes the cyclization activity that produces IGP and AICAR from PRFAR using the ammonia provided by the HisH subunit.</text>
</comment>
<dbReference type="HAMAP" id="MF_01013">
    <property type="entry name" value="HisF"/>
    <property type="match status" value="1"/>
</dbReference>
<evidence type="ECO:0000256" key="7">
    <source>
        <dbReference type="ARBA" id="ARBA00025475"/>
    </source>
</evidence>
<dbReference type="PANTHER" id="PTHR21235">
    <property type="entry name" value="IMIDAZOLE GLYCEROL PHOSPHATE SYNTHASE SUBUNIT HISF/H IGP SYNTHASE SUBUNIT HISF/H"/>
    <property type="match status" value="1"/>
</dbReference>
<dbReference type="SUPFAM" id="SSF51366">
    <property type="entry name" value="Ribulose-phoshate binding barrel"/>
    <property type="match status" value="1"/>
</dbReference>
<gene>
    <name evidence="9 11" type="primary">hisF</name>
    <name evidence="11" type="ORF">Q9312_00435</name>
</gene>
<dbReference type="InterPro" id="IPR013785">
    <property type="entry name" value="Aldolase_TIM"/>
</dbReference>
<dbReference type="GO" id="GO:0000105">
    <property type="term" value="P:L-histidine biosynthetic process"/>
    <property type="evidence" value="ECO:0007669"/>
    <property type="project" value="UniProtKB-UniRule"/>
</dbReference>
<dbReference type="AlphaFoldDB" id="A0AA51RTI0"/>
<dbReference type="GO" id="GO:0016829">
    <property type="term" value="F:lyase activity"/>
    <property type="evidence" value="ECO:0007669"/>
    <property type="project" value="UniProtKB-KW"/>
</dbReference>
<dbReference type="Proteomes" id="UP001239782">
    <property type="component" value="Chromosome"/>
</dbReference>
<evidence type="ECO:0000256" key="8">
    <source>
        <dbReference type="ARBA" id="ARBA00047838"/>
    </source>
</evidence>
<dbReference type="EMBL" id="CP133548">
    <property type="protein sequence ID" value="WMS87411.1"/>
    <property type="molecule type" value="Genomic_DNA"/>
</dbReference>
<feature type="active site" evidence="9">
    <location>
        <position position="28"/>
    </location>
</feature>
<comment type="pathway">
    <text evidence="1 9">Amino-acid biosynthesis; L-histidine biosynthesis; L-histidine from 5-phospho-alpha-D-ribose 1-diphosphate: step 5/9.</text>
</comment>
<comment type="subunit">
    <text evidence="3 9">Heterodimer of HisH and HisF.</text>
</comment>
<keyword evidence="9" id="KW-0963">Cytoplasm</keyword>
<comment type="catalytic activity">
    <reaction evidence="8 9">
        <text>5-[(5-phospho-1-deoxy-D-ribulos-1-ylimino)methylamino]-1-(5-phospho-beta-D-ribosyl)imidazole-4-carboxamide + L-glutamine = D-erythro-1-(imidazol-4-yl)glycerol 3-phosphate + 5-amino-1-(5-phospho-beta-D-ribosyl)imidazole-4-carboxamide + L-glutamate + H(+)</text>
        <dbReference type="Rhea" id="RHEA:24793"/>
        <dbReference type="ChEBI" id="CHEBI:15378"/>
        <dbReference type="ChEBI" id="CHEBI:29985"/>
        <dbReference type="ChEBI" id="CHEBI:58278"/>
        <dbReference type="ChEBI" id="CHEBI:58359"/>
        <dbReference type="ChEBI" id="CHEBI:58475"/>
        <dbReference type="ChEBI" id="CHEBI:58525"/>
        <dbReference type="EC" id="4.3.2.10"/>
    </reaction>
</comment>
<dbReference type="InterPro" id="IPR050064">
    <property type="entry name" value="IGPS_HisA/HisF"/>
</dbReference>
<dbReference type="CDD" id="cd04731">
    <property type="entry name" value="HisF"/>
    <property type="match status" value="1"/>
</dbReference>
<evidence type="ECO:0000256" key="4">
    <source>
        <dbReference type="ARBA" id="ARBA00022605"/>
    </source>
</evidence>
<dbReference type="InterPro" id="IPR006062">
    <property type="entry name" value="His_biosynth"/>
</dbReference>
<dbReference type="EC" id="4.3.2.10" evidence="9"/>
<dbReference type="NCBIfam" id="TIGR00735">
    <property type="entry name" value="hisF"/>
    <property type="match status" value="1"/>
</dbReference>
<keyword evidence="5 9" id="KW-0368">Histidine biosynthesis</keyword>
<dbReference type="GO" id="GO:0000107">
    <property type="term" value="F:imidazoleglycerol-phosphate synthase activity"/>
    <property type="evidence" value="ECO:0007669"/>
    <property type="project" value="UniProtKB-UniRule"/>
</dbReference>
<keyword evidence="4 9" id="KW-0028">Amino-acid biosynthesis</keyword>
<dbReference type="GO" id="GO:0005737">
    <property type="term" value="C:cytoplasm"/>
    <property type="evidence" value="ECO:0007669"/>
    <property type="project" value="UniProtKB-SubCell"/>
</dbReference>
<evidence type="ECO:0000256" key="10">
    <source>
        <dbReference type="RuleBase" id="RU003657"/>
    </source>
</evidence>
<evidence type="ECO:0000256" key="3">
    <source>
        <dbReference type="ARBA" id="ARBA00011152"/>
    </source>
</evidence>
<evidence type="ECO:0000313" key="11">
    <source>
        <dbReference type="EMBL" id="WMS87411.1"/>
    </source>
</evidence>
<keyword evidence="12" id="KW-1185">Reference proteome</keyword>
<dbReference type="KEGG" id="plei:Q9312_00435"/>
<protein>
    <recommendedName>
        <fullName evidence="9">Imidazole glycerol phosphate synthase subunit HisF</fullName>
        <ecNumber evidence="9">4.3.2.10</ecNumber>
    </recommendedName>
    <alternativeName>
        <fullName evidence="9">IGP synthase cyclase subunit</fullName>
    </alternativeName>
    <alternativeName>
        <fullName evidence="9">IGP synthase subunit HisF</fullName>
    </alternativeName>
    <alternativeName>
        <fullName evidence="9">ImGP synthase subunit HisF</fullName>
        <shortName evidence="9">IGPS subunit HisF</shortName>
    </alternativeName>
</protein>
<dbReference type="Gene3D" id="3.20.20.70">
    <property type="entry name" value="Aldolase class I"/>
    <property type="match status" value="1"/>
</dbReference>
<comment type="subcellular location">
    <subcellularLocation>
        <location evidence="9">Cytoplasm</location>
    </subcellularLocation>
</comment>
<proteinExistence type="inferred from homology"/>
<evidence type="ECO:0000256" key="5">
    <source>
        <dbReference type="ARBA" id="ARBA00023102"/>
    </source>
</evidence>
<dbReference type="InterPro" id="IPR011060">
    <property type="entry name" value="RibuloseP-bd_barrel"/>
</dbReference>
<name>A0AA51RTI0_9GAMM</name>
<sequence>MIKNTRASKPQIGDDTNLLTARIIPCLDVDNGRVVKGTNFVNLRDMGDPVELAMQYECQGADEIVFLDISASSENRPTALANVTRIAQQLSIPFTVGGGLKSLADVQAFLDAGADKVALNTTAVTHPEIIEQVAKSYGSQCVVVAVDVNKPSQDSSPQLYIHGGRTLVNKDFNQWVNEIQQRGAGEILLTCMHRDGTGLGFDNELTGEIAKNAKIQVIASGGAKNEQHFLEAFRHGADACLAAGMFHSGEYRIDQVKQFLADNGVKVRI</sequence>
<evidence type="ECO:0000256" key="2">
    <source>
        <dbReference type="ARBA" id="ARBA00009667"/>
    </source>
</evidence>
<evidence type="ECO:0000313" key="12">
    <source>
        <dbReference type="Proteomes" id="UP001239782"/>
    </source>
</evidence>
<dbReference type="PANTHER" id="PTHR21235:SF2">
    <property type="entry name" value="IMIDAZOLE GLYCEROL PHOSPHATE SYNTHASE HISHF"/>
    <property type="match status" value="1"/>
</dbReference>
<dbReference type="InterPro" id="IPR004651">
    <property type="entry name" value="HisF"/>
</dbReference>